<protein>
    <submittedName>
        <fullName evidence="1">Uncharacterized protein</fullName>
    </submittedName>
</protein>
<keyword evidence="2" id="KW-1185">Reference proteome</keyword>
<dbReference type="AlphaFoldDB" id="A0A4R7BEM6"/>
<accession>A0A4R7BEM6</accession>
<dbReference type="EMBL" id="SNZP01000002">
    <property type="protein sequence ID" value="TDR82127.1"/>
    <property type="molecule type" value="Genomic_DNA"/>
</dbReference>
<organism evidence="1 2">
    <name type="scientific">Paludibacterium purpuratum</name>
    <dbReference type="NCBI Taxonomy" id="1144873"/>
    <lineage>
        <taxon>Bacteria</taxon>
        <taxon>Pseudomonadati</taxon>
        <taxon>Pseudomonadota</taxon>
        <taxon>Betaproteobacteria</taxon>
        <taxon>Neisseriales</taxon>
        <taxon>Chromobacteriaceae</taxon>
        <taxon>Paludibacterium</taxon>
    </lineage>
</organism>
<dbReference type="RefSeq" id="WP_133678558.1">
    <property type="nucleotide sequence ID" value="NZ_SNZP01000002.1"/>
</dbReference>
<proteinExistence type="predicted"/>
<name>A0A4R7BEM6_9NEIS</name>
<sequence length="225" mass="24629">MKLASQVLSLQGEAFAVDKQGRRRALRVHDRIAAHERVELADGARLVLLRDDGERIVLDGEVQRLPDETAVPDVAPAAVEPVWPVRNEQVARVLRVKRFQTEAGWPTNDAEPAGGGHSFVQIERVHETVPGGYFEPTRPAYDEVRNEAALPDVDPGPEVSRSQRSVPGLLAAPINHLATMADGGFELVEIHHPAKLEDGEFVLIECPQFSSGSELCQLANYVPVT</sequence>
<reference evidence="1 2" key="1">
    <citation type="submission" date="2019-03" db="EMBL/GenBank/DDBJ databases">
        <title>Genomic Encyclopedia of Type Strains, Phase III (KMG-III): the genomes of soil and plant-associated and newly described type strains.</title>
        <authorList>
            <person name="Whitman W."/>
        </authorList>
    </citation>
    <scope>NUCLEOTIDE SEQUENCE [LARGE SCALE GENOMIC DNA]</scope>
    <source>
        <strain evidence="1 2">CECT 8976</strain>
    </source>
</reference>
<evidence type="ECO:0000313" key="1">
    <source>
        <dbReference type="EMBL" id="TDR82127.1"/>
    </source>
</evidence>
<dbReference type="Proteomes" id="UP000295611">
    <property type="component" value="Unassembled WGS sequence"/>
</dbReference>
<gene>
    <name evidence="1" type="ORF">DFP86_102241</name>
</gene>
<comment type="caution">
    <text evidence="1">The sequence shown here is derived from an EMBL/GenBank/DDBJ whole genome shotgun (WGS) entry which is preliminary data.</text>
</comment>
<dbReference type="OrthoDB" id="8584954at2"/>
<evidence type="ECO:0000313" key="2">
    <source>
        <dbReference type="Proteomes" id="UP000295611"/>
    </source>
</evidence>